<dbReference type="OrthoDB" id="2488101at2759"/>
<evidence type="ECO:0000256" key="1">
    <source>
        <dbReference type="SAM" id="MobiDB-lite"/>
    </source>
</evidence>
<comment type="caution">
    <text evidence="2">The sequence shown here is derived from an EMBL/GenBank/DDBJ whole genome shotgun (WGS) entry which is preliminary data.</text>
</comment>
<feature type="region of interest" description="Disordered" evidence="1">
    <location>
        <begin position="60"/>
        <end position="91"/>
    </location>
</feature>
<feature type="non-terminal residue" evidence="2">
    <location>
        <position position="281"/>
    </location>
</feature>
<keyword evidence="3" id="KW-1185">Reference proteome</keyword>
<gene>
    <name evidence="2" type="ORF">DERYTH_LOCUS23857</name>
</gene>
<name>A0A9N9K0R5_9GLOM</name>
<accession>A0A9N9K0R5</accession>
<dbReference type="EMBL" id="CAJVPY010037765">
    <property type="protein sequence ID" value="CAG8803277.1"/>
    <property type="molecule type" value="Genomic_DNA"/>
</dbReference>
<proteinExistence type="predicted"/>
<sequence length="281" mass="31843">KLIWNATEKSVSSVIFNGETVTVLSQARSRSIIVDLDEPDSVIIKGETYKKLNEKKLSKVSIDDDSQPFRNQNDNHAQQKESDNETSSQIDELEDEIMSNKKKNKQNSNSYKRIDVLSEDEIMLDVSSPSANEDEISNVSIPADQNDYSRVIIYPHEISNIDTEEQHSPNNYGNNHQLIEENDGNTLLERIVVDDELRAERTHEISSKIVENIEEIDKPPLQNSKKKQIEDEMLNEESFISDDDEVDNVSSLLNTSGQVYTLAGDQGSDEEIEEVTANKIE</sequence>
<dbReference type="AlphaFoldDB" id="A0A9N9K0R5"/>
<evidence type="ECO:0000313" key="2">
    <source>
        <dbReference type="EMBL" id="CAG8803277.1"/>
    </source>
</evidence>
<feature type="non-terminal residue" evidence="2">
    <location>
        <position position="1"/>
    </location>
</feature>
<organism evidence="2 3">
    <name type="scientific">Dentiscutata erythropus</name>
    <dbReference type="NCBI Taxonomy" id="1348616"/>
    <lineage>
        <taxon>Eukaryota</taxon>
        <taxon>Fungi</taxon>
        <taxon>Fungi incertae sedis</taxon>
        <taxon>Mucoromycota</taxon>
        <taxon>Glomeromycotina</taxon>
        <taxon>Glomeromycetes</taxon>
        <taxon>Diversisporales</taxon>
        <taxon>Gigasporaceae</taxon>
        <taxon>Dentiscutata</taxon>
    </lineage>
</organism>
<reference evidence="2" key="1">
    <citation type="submission" date="2021-06" db="EMBL/GenBank/DDBJ databases">
        <authorList>
            <person name="Kallberg Y."/>
            <person name="Tangrot J."/>
            <person name="Rosling A."/>
        </authorList>
    </citation>
    <scope>NUCLEOTIDE SEQUENCE</scope>
    <source>
        <strain evidence="2">MA453B</strain>
    </source>
</reference>
<dbReference type="Proteomes" id="UP000789405">
    <property type="component" value="Unassembled WGS sequence"/>
</dbReference>
<protein>
    <submittedName>
        <fullName evidence="2">25259_t:CDS:1</fullName>
    </submittedName>
</protein>
<evidence type="ECO:0000313" key="3">
    <source>
        <dbReference type="Proteomes" id="UP000789405"/>
    </source>
</evidence>